<dbReference type="Proteomes" id="UP001419268">
    <property type="component" value="Unassembled WGS sequence"/>
</dbReference>
<feature type="compositionally biased region" description="Low complexity" evidence="1">
    <location>
        <begin position="535"/>
        <end position="555"/>
    </location>
</feature>
<dbReference type="InterPro" id="IPR044824">
    <property type="entry name" value="MAIN-like"/>
</dbReference>
<sequence>MRAPFPGGPLDGVLLKSFNDHVALAIWSNEERPVLKCINHGAQIQEWDLQSCHPDTEGIQRIIQRFGLNTLIDYSYRKANKEVISAFVERWQPETNTFHLPFGEMSISLEDVSILLKIPVTGKVVAVENFARYTEESRSDDIKLVSRLLGVSYEEAEEEVNISKGLTVRKCWLKSRWCPKAGSRNTTYPPVECTARAYLLYILSCTLFADKSGSRVSIALLKLLEDLDDVGKYAWGAGALAYLYRHLGSATRVQVSQIAGYLTLLDGWVYGHFKLGLATPNAKYMDYVQPRVCRWIQKHETVMNIAKVGSIRRTLDRLRPSEVTWDPYVNHRDNGAMHAMAFYSGTLKYMDVVEPYHPERILRQFGHVQSIPDPLYHPLEAHRGPSANKYSVKFGFQQDNWECWRNHLLALEVRGDKAEFEFLATPDYLPWFLKVSHPVITNPSYEDEDMVTTTIADNELLERNRRALDATLRWMDLPPELCTLESAWKMASDIVNFLSGRSIGPTTTTTTTPTTTTSTTDTSAPTEAGPRQSQHDSTSTHSTPANAPPATVNARPPKRMHGKEYQRKKLKKPKQ</sequence>
<proteinExistence type="predicted"/>
<dbReference type="Pfam" id="PF10536">
    <property type="entry name" value="PMD"/>
    <property type="match status" value="1"/>
</dbReference>
<dbReference type="InterPro" id="IPR019557">
    <property type="entry name" value="AminoTfrase-like_pln_mobile"/>
</dbReference>
<feature type="compositionally biased region" description="Low complexity" evidence="1">
    <location>
        <begin position="505"/>
        <end position="526"/>
    </location>
</feature>
<comment type="caution">
    <text evidence="3">The sequence shown here is derived from an EMBL/GenBank/DDBJ whole genome shotgun (WGS) entry which is preliminary data.</text>
</comment>
<keyword evidence="4" id="KW-1185">Reference proteome</keyword>
<protein>
    <recommendedName>
        <fullName evidence="2">Aminotransferase-like plant mobile domain-containing protein</fullName>
    </recommendedName>
</protein>
<evidence type="ECO:0000313" key="3">
    <source>
        <dbReference type="EMBL" id="KAK9094485.1"/>
    </source>
</evidence>
<evidence type="ECO:0000259" key="2">
    <source>
        <dbReference type="Pfam" id="PF10536"/>
    </source>
</evidence>
<dbReference type="AlphaFoldDB" id="A0AAP0HSX1"/>
<feature type="region of interest" description="Disordered" evidence="1">
    <location>
        <begin position="499"/>
        <end position="575"/>
    </location>
</feature>
<name>A0AAP0HSX1_9MAGN</name>
<dbReference type="GO" id="GO:0010073">
    <property type="term" value="P:meristem maintenance"/>
    <property type="evidence" value="ECO:0007669"/>
    <property type="project" value="InterPro"/>
</dbReference>
<organism evidence="3 4">
    <name type="scientific">Stephania cephalantha</name>
    <dbReference type="NCBI Taxonomy" id="152367"/>
    <lineage>
        <taxon>Eukaryota</taxon>
        <taxon>Viridiplantae</taxon>
        <taxon>Streptophyta</taxon>
        <taxon>Embryophyta</taxon>
        <taxon>Tracheophyta</taxon>
        <taxon>Spermatophyta</taxon>
        <taxon>Magnoliopsida</taxon>
        <taxon>Ranunculales</taxon>
        <taxon>Menispermaceae</taxon>
        <taxon>Menispermoideae</taxon>
        <taxon>Cissampelideae</taxon>
        <taxon>Stephania</taxon>
    </lineage>
</organism>
<accession>A0AAP0HSX1</accession>
<gene>
    <name evidence="3" type="ORF">Scep_025954</name>
</gene>
<reference evidence="3 4" key="1">
    <citation type="submission" date="2024-01" db="EMBL/GenBank/DDBJ databases">
        <title>Genome assemblies of Stephania.</title>
        <authorList>
            <person name="Yang L."/>
        </authorList>
    </citation>
    <scope>NUCLEOTIDE SEQUENCE [LARGE SCALE GENOMIC DNA]</scope>
    <source>
        <strain evidence="3">JXDWG</strain>
        <tissue evidence="3">Leaf</tissue>
    </source>
</reference>
<evidence type="ECO:0000256" key="1">
    <source>
        <dbReference type="SAM" id="MobiDB-lite"/>
    </source>
</evidence>
<evidence type="ECO:0000313" key="4">
    <source>
        <dbReference type="Proteomes" id="UP001419268"/>
    </source>
</evidence>
<dbReference type="PANTHER" id="PTHR46033:SF8">
    <property type="entry name" value="PROTEIN MAINTENANCE OF MERISTEMS-LIKE"/>
    <property type="match status" value="1"/>
</dbReference>
<dbReference type="PANTHER" id="PTHR46033">
    <property type="entry name" value="PROTEIN MAIN-LIKE 2"/>
    <property type="match status" value="1"/>
</dbReference>
<feature type="domain" description="Aminotransferase-like plant mobile" evidence="2">
    <location>
        <begin position="69"/>
        <end position="432"/>
    </location>
</feature>
<dbReference type="EMBL" id="JBBNAG010000011">
    <property type="protein sequence ID" value="KAK9094485.1"/>
    <property type="molecule type" value="Genomic_DNA"/>
</dbReference>